<organism evidence="9 10">
    <name type="scientific">Selenomonas noxia F0398</name>
    <dbReference type="NCBI Taxonomy" id="702437"/>
    <lineage>
        <taxon>Bacteria</taxon>
        <taxon>Bacillati</taxon>
        <taxon>Bacillota</taxon>
        <taxon>Negativicutes</taxon>
        <taxon>Selenomonadales</taxon>
        <taxon>Selenomonadaceae</taxon>
        <taxon>Selenomonas</taxon>
    </lineage>
</organism>
<evidence type="ECO:0000256" key="7">
    <source>
        <dbReference type="SAM" id="Phobius"/>
    </source>
</evidence>
<comment type="subcellular location">
    <subcellularLocation>
        <location evidence="1">Cell membrane</location>
        <topology evidence="1">Multi-pass membrane protein</topology>
    </subcellularLocation>
</comment>
<evidence type="ECO:0000256" key="2">
    <source>
        <dbReference type="ARBA" id="ARBA00004936"/>
    </source>
</evidence>
<keyword evidence="6 7" id="KW-0472">Membrane</keyword>
<dbReference type="InterPro" id="IPR000917">
    <property type="entry name" value="Sulfatase_N"/>
</dbReference>
<name>A0ABN0DPC1_9FIRM</name>
<proteinExistence type="predicted"/>
<keyword evidence="5 7" id="KW-1133">Transmembrane helix</keyword>
<accession>A0ABN0DPC1</accession>
<evidence type="ECO:0000256" key="1">
    <source>
        <dbReference type="ARBA" id="ARBA00004651"/>
    </source>
</evidence>
<dbReference type="PANTHER" id="PTHR47371:SF3">
    <property type="entry name" value="PHOSPHOGLYCEROL TRANSFERASE I"/>
    <property type="match status" value="1"/>
</dbReference>
<evidence type="ECO:0000313" key="10">
    <source>
        <dbReference type="Proteomes" id="UP000003175"/>
    </source>
</evidence>
<feature type="transmembrane region" description="Helical" evidence="7">
    <location>
        <begin position="183"/>
        <end position="201"/>
    </location>
</feature>
<dbReference type="Proteomes" id="UP000003175">
    <property type="component" value="Unassembled WGS sequence"/>
</dbReference>
<evidence type="ECO:0000256" key="5">
    <source>
        <dbReference type="ARBA" id="ARBA00022989"/>
    </source>
</evidence>
<keyword evidence="4 7" id="KW-0812">Transmembrane</keyword>
<dbReference type="CDD" id="cd16015">
    <property type="entry name" value="LTA_synthase"/>
    <property type="match status" value="1"/>
</dbReference>
<dbReference type="PANTHER" id="PTHR47371">
    <property type="entry name" value="LIPOTEICHOIC ACID SYNTHASE"/>
    <property type="match status" value="1"/>
</dbReference>
<gene>
    <name evidence="9" type="ORF">HMPREF9432_01390</name>
</gene>
<evidence type="ECO:0000313" key="9">
    <source>
        <dbReference type="EMBL" id="EHG24540.1"/>
    </source>
</evidence>
<dbReference type="EMBL" id="ADGH01000012">
    <property type="protein sequence ID" value="EHG24540.1"/>
    <property type="molecule type" value="Genomic_DNA"/>
</dbReference>
<sequence length="663" mass="73728">MAVFYDAVQRDIKLFAFILLTLCVYRAYFMFYMAGYLSPSAGTDDVLLALLTGLRLSLKTAGAVTLPAFVLCSLPLLALPRLAPVLRRLRFCWSGLAALVFAVLFQARFPFYRQFQTSFNMQVAAGLNDDAAVLAEMMLREYGLLWRLCIALLLTAASLYVLRSLLLVRRTYALPALRSGVQQAVFSLGLLFLFAAAFVFVRFGGSFTYAGGVNWENAGVTSDAFLNECIMDDGQALYRVRSMHKRLKSGDIVGVDKEHVRALAVEAAGHAELSADTLTPYLTRTAQGARVPKPRHIFIVLGETYAQWPMLETYAALHAADGIKGLIREPNAYYSRRFMPNGDFTSIAITGLVTGLSEVNQHVNYVARSLREAYPTAMAPQFKRLGYAVDFWYGGVPSWEGMDRFSIAQGFDHFYGYPDFHAEKVNAWGTSDEQLFSALFQHLADEPPTVHLIMTVSNHPPYNIDVAAEGFDLARARAETAQLPNVDDPDQLALELGHYWYMDKIVTQFVHETMKKYPDSLFVITGDHAVRMNPSRTPTMYEYQSIPFVLYGQGVTPAVLALDVVGGHTNIVPTLIELIAPAGFSYVSIAPSLTENNMGAAFNRDYFLTRSVMGRVNTKETELLPGAAEEDPAAAYDLLQRRMTILRTLSWQLIEHGDSLEGQ</sequence>
<evidence type="ECO:0000256" key="4">
    <source>
        <dbReference type="ARBA" id="ARBA00022692"/>
    </source>
</evidence>
<comment type="pathway">
    <text evidence="2">Cell wall biogenesis; lipoteichoic acid biosynthesis.</text>
</comment>
<feature type="domain" description="Sulfatase N-terminal" evidence="8">
    <location>
        <begin position="343"/>
        <end position="578"/>
    </location>
</feature>
<feature type="transmembrane region" description="Helical" evidence="7">
    <location>
        <begin position="56"/>
        <end position="79"/>
    </location>
</feature>
<feature type="transmembrane region" description="Helical" evidence="7">
    <location>
        <begin position="12"/>
        <end position="36"/>
    </location>
</feature>
<reference evidence="9 10" key="1">
    <citation type="submission" date="2011-08" db="EMBL/GenBank/DDBJ databases">
        <title>The Genome Sequence of Selenomonas noxia F0398.</title>
        <authorList>
            <consortium name="The Broad Institute Genome Sequencing Platform"/>
            <person name="Earl A."/>
            <person name="Ward D."/>
            <person name="Feldgarden M."/>
            <person name="Gevers D."/>
            <person name="Izard J."/>
            <person name="Ganesan A."/>
            <person name="Blanton J.M."/>
            <person name="Baranova O.V."/>
            <person name="Tanner A.C."/>
            <person name="Dewhirst F.E."/>
            <person name="Young S.K."/>
            <person name="Zeng Q."/>
            <person name="Gargeya S."/>
            <person name="Fitzgerald M."/>
            <person name="Haas B."/>
            <person name="Abouelleil A."/>
            <person name="Alvarado L."/>
            <person name="Arachchi H.M."/>
            <person name="Berlin A."/>
            <person name="Brown A."/>
            <person name="Chapman S.B."/>
            <person name="Chen Z."/>
            <person name="Dunbar C."/>
            <person name="Freedman E."/>
            <person name="Gearin G."/>
            <person name="Gellesch M."/>
            <person name="Goldberg J."/>
            <person name="Griggs A."/>
            <person name="Gujja S."/>
            <person name="Heiman D."/>
            <person name="Howarth C."/>
            <person name="Larson L."/>
            <person name="Lui A."/>
            <person name="MacDonald P.J.P."/>
            <person name="Montmayeur A."/>
            <person name="Murphy C."/>
            <person name="Neiman D."/>
            <person name="Pearson M."/>
            <person name="Priest M."/>
            <person name="Roberts A."/>
            <person name="Saif S."/>
            <person name="Shea T."/>
            <person name="Shenoy N."/>
            <person name="Sisk P."/>
            <person name="Stolte C."/>
            <person name="Sykes S."/>
            <person name="Wortman J."/>
            <person name="Nusbaum C."/>
            <person name="Birren B."/>
        </authorList>
    </citation>
    <scope>NUCLEOTIDE SEQUENCE [LARGE SCALE GENOMIC DNA]</scope>
    <source>
        <strain evidence="9 10">F0398</strain>
    </source>
</reference>
<feature type="transmembrane region" description="Helical" evidence="7">
    <location>
        <begin position="91"/>
        <end position="111"/>
    </location>
</feature>
<dbReference type="InterPro" id="IPR017850">
    <property type="entry name" value="Alkaline_phosphatase_core_sf"/>
</dbReference>
<comment type="caution">
    <text evidence="9">The sequence shown here is derived from an EMBL/GenBank/DDBJ whole genome shotgun (WGS) entry which is preliminary data.</text>
</comment>
<dbReference type="InterPro" id="IPR050448">
    <property type="entry name" value="OpgB/LTA_synthase_biosynth"/>
</dbReference>
<dbReference type="Gene3D" id="3.40.720.10">
    <property type="entry name" value="Alkaline Phosphatase, subunit A"/>
    <property type="match status" value="1"/>
</dbReference>
<dbReference type="Pfam" id="PF00884">
    <property type="entry name" value="Sulfatase"/>
    <property type="match status" value="1"/>
</dbReference>
<keyword evidence="10" id="KW-1185">Reference proteome</keyword>
<keyword evidence="3" id="KW-1003">Cell membrane</keyword>
<evidence type="ECO:0000256" key="6">
    <source>
        <dbReference type="ARBA" id="ARBA00023136"/>
    </source>
</evidence>
<feature type="transmembrane region" description="Helical" evidence="7">
    <location>
        <begin position="144"/>
        <end position="162"/>
    </location>
</feature>
<dbReference type="SUPFAM" id="SSF53649">
    <property type="entry name" value="Alkaline phosphatase-like"/>
    <property type="match status" value="1"/>
</dbReference>
<dbReference type="RefSeq" id="WP_006696642.1">
    <property type="nucleotide sequence ID" value="NZ_JH376859.1"/>
</dbReference>
<protein>
    <recommendedName>
        <fullName evidence="8">Sulfatase N-terminal domain-containing protein</fullName>
    </recommendedName>
</protein>
<evidence type="ECO:0000259" key="8">
    <source>
        <dbReference type="Pfam" id="PF00884"/>
    </source>
</evidence>
<evidence type="ECO:0000256" key="3">
    <source>
        <dbReference type="ARBA" id="ARBA00022475"/>
    </source>
</evidence>